<proteinExistence type="predicted"/>
<gene>
    <name evidence="1" type="ORF">AKJ62_00845</name>
</gene>
<organism evidence="1 2">
    <name type="scientific">candidate division MSBL1 archaeon SCGC-AAA259D14</name>
    <dbReference type="NCBI Taxonomy" id="1698261"/>
    <lineage>
        <taxon>Archaea</taxon>
        <taxon>Methanobacteriati</taxon>
        <taxon>Methanobacteriota</taxon>
        <taxon>candidate division MSBL1</taxon>
    </lineage>
</organism>
<sequence length="83" mass="9668">MIKQNIRPHWGLRVGRGKAQTVHGHPEFSKNADFTRELPLPETSKAIKPIQNTEGPVFPGFAERDLDRLKNFIWLLLHLSRKW</sequence>
<protein>
    <submittedName>
        <fullName evidence="1">Uncharacterized protein</fullName>
    </submittedName>
</protein>
<accession>A0A133U8F0</accession>
<name>A0A133U8F0_9EURY</name>
<dbReference type="AlphaFoldDB" id="A0A133U8F0"/>
<dbReference type="EMBL" id="LHXL01000005">
    <property type="protein sequence ID" value="KXA90472.1"/>
    <property type="molecule type" value="Genomic_DNA"/>
</dbReference>
<reference evidence="1 2" key="1">
    <citation type="journal article" date="2016" name="Sci. Rep.">
        <title>Metabolic traits of an uncultured archaeal lineage -MSBL1- from brine pools of the Red Sea.</title>
        <authorList>
            <person name="Mwirichia R."/>
            <person name="Alam I."/>
            <person name="Rashid M."/>
            <person name="Vinu M."/>
            <person name="Ba-Alawi W."/>
            <person name="Anthony Kamau A."/>
            <person name="Kamanda Ngugi D."/>
            <person name="Goker M."/>
            <person name="Klenk H.P."/>
            <person name="Bajic V."/>
            <person name="Stingl U."/>
        </authorList>
    </citation>
    <scope>NUCLEOTIDE SEQUENCE [LARGE SCALE GENOMIC DNA]</scope>
    <source>
        <strain evidence="1">SCGC-AAA259D14</strain>
    </source>
</reference>
<evidence type="ECO:0000313" key="2">
    <source>
        <dbReference type="Proteomes" id="UP000070589"/>
    </source>
</evidence>
<dbReference type="Proteomes" id="UP000070589">
    <property type="component" value="Unassembled WGS sequence"/>
</dbReference>
<evidence type="ECO:0000313" key="1">
    <source>
        <dbReference type="EMBL" id="KXA90472.1"/>
    </source>
</evidence>
<comment type="caution">
    <text evidence="1">The sequence shown here is derived from an EMBL/GenBank/DDBJ whole genome shotgun (WGS) entry which is preliminary data.</text>
</comment>
<keyword evidence="2" id="KW-1185">Reference proteome</keyword>